<dbReference type="InterPro" id="IPR000551">
    <property type="entry name" value="MerR-type_HTH_dom"/>
</dbReference>
<evidence type="ECO:0000259" key="5">
    <source>
        <dbReference type="PROSITE" id="PS50937"/>
    </source>
</evidence>
<dbReference type="PANTHER" id="PTHR30204:SF94">
    <property type="entry name" value="HEAVY METAL-DEPENDENT TRANSCRIPTIONAL REGULATOR HI_0293-RELATED"/>
    <property type="match status" value="1"/>
</dbReference>
<dbReference type="SMART" id="SM00422">
    <property type="entry name" value="HTH_MERR"/>
    <property type="match status" value="1"/>
</dbReference>
<dbReference type="InterPro" id="IPR013740">
    <property type="entry name" value="Redoxin"/>
</dbReference>
<dbReference type="SUPFAM" id="SSF46955">
    <property type="entry name" value="Putative DNA-binding domain"/>
    <property type="match status" value="1"/>
</dbReference>
<dbReference type="InterPro" id="IPR009061">
    <property type="entry name" value="DNA-bd_dom_put_sf"/>
</dbReference>
<dbReference type="PROSITE" id="PS50937">
    <property type="entry name" value="HTH_MERR_2"/>
    <property type="match status" value="1"/>
</dbReference>
<proteinExistence type="predicted"/>
<name>A0A368W438_9ACTN</name>
<dbReference type="InterPro" id="IPR036249">
    <property type="entry name" value="Thioredoxin-like_sf"/>
</dbReference>
<dbReference type="CDD" id="cd03017">
    <property type="entry name" value="PRX_BCP"/>
    <property type="match status" value="1"/>
</dbReference>
<evidence type="ECO:0000256" key="4">
    <source>
        <dbReference type="SAM" id="Coils"/>
    </source>
</evidence>
<dbReference type="Proteomes" id="UP000253495">
    <property type="component" value="Unassembled WGS sequence"/>
</dbReference>
<dbReference type="EMBL" id="QPJC01000001">
    <property type="protein sequence ID" value="RCW46830.1"/>
    <property type="molecule type" value="Genomic_DNA"/>
</dbReference>
<comment type="caution">
    <text evidence="7">The sequence shown here is derived from an EMBL/GenBank/DDBJ whole genome shotgun (WGS) entry which is preliminary data.</text>
</comment>
<dbReference type="SUPFAM" id="SSF52833">
    <property type="entry name" value="Thioredoxin-like"/>
    <property type="match status" value="1"/>
</dbReference>
<feature type="coiled-coil region" evidence="4">
    <location>
        <begin position="83"/>
        <end position="117"/>
    </location>
</feature>
<dbReference type="InterPro" id="IPR047057">
    <property type="entry name" value="MerR_fam"/>
</dbReference>
<dbReference type="Pfam" id="PF08534">
    <property type="entry name" value="Redoxin"/>
    <property type="match status" value="1"/>
</dbReference>
<accession>A0A368W438</accession>
<dbReference type="GO" id="GO:0003700">
    <property type="term" value="F:DNA-binding transcription factor activity"/>
    <property type="evidence" value="ECO:0007669"/>
    <property type="project" value="InterPro"/>
</dbReference>
<dbReference type="PANTHER" id="PTHR30204">
    <property type="entry name" value="REDOX-CYCLING DRUG-SENSING TRANSCRIPTIONAL ACTIVATOR SOXR"/>
    <property type="match status" value="1"/>
</dbReference>
<evidence type="ECO:0000259" key="6">
    <source>
        <dbReference type="PROSITE" id="PS51352"/>
    </source>
</evidence>
<gene>
    <name evidence="7" type="ORF">DFQ14_101169</name>
</gene>
<dbReference type="GO" id="GO:0003677">
    <property type="term" value="F:DNA binding"/>
    <property type="evidence" value="ECO:0007669"/>
    <property type="project" value="UniProtKB-KW"/>
</dbReference>
<dbReference type="RefSeq" id="WP_114451091.1">
    <property type="nucleotide sequence ID" value="NZ_QPJC01000001.1"/>
</dbReference>
<evidence type="ECO:0000256" key="1">
    <source>
        <dbReference type="ARBA" id="ARBA00023015"/>
    </source>
</evidence>
<dbReference type="OrthoDB" id="5296483at2"/>
<evidence type="ECO:0000256" key="3">
    <source>
        <dbReference type="ARBA" id="ARBA00023163"/>
    </source>
</evidence>
<dbReference type="Gene3D" id="3.40.30.10">
    <property type="entry name" value="Glutaredoxin"/>
    <property type="match status" value="1"/>
</dbReference>
<keyword evidence="2" id="KW-0238">DNA-binding</keyword>
<dbReference type="Pfam" id="PF13411">
    <property type="entry name" value="MerR_1"/>
    <property type="match status" value="1"/>
</dbReference>
<dbReference type="PROSITE" id="PS00552">
    <property type="entry name" value="HTH_MERR_1"/>
    <property type="match status" value="1"/>
</dbReference>
<keyword evidence="4" id="KW-0175">Coiled coil</keyword>
<dbReference type="GO" id="GO:0016491">
    <property type="term" value="F:oxidoreductase activity"/>
    <property type="evidence" value="ECO:0007669"/>
    <property type="project" value="InterPro"/>
</dbReference>
<evidence type="ECO:0000313" key="8">
    <source>
        <dbReference type="Proteomes" id="UP000253495"/>
    </source>
</evidence>
<dbReference type="PROSITE" id="PS51352">
    <property type="entry name" value="THIOREDOXIN_2"/>
    <property type="match status" value="1"/>
</dbReference>
<sequence length="320" mass="35456">MRIGEVATRAGVTTKAVRYYESLGLITPSRLANGYRDYSAHDLQLVREIRDLNQLGIPVERTRPFLECLSHGEERSDDCPASLVAYRDAISELTKRITALTARRRALAAQLQRAANRTGGQAACDEEIVTMSDPDVTQLPQDLPRPVDDGAADHLPGQALPHLTLPSTTGEQVSLETLGLDRTILYLYPLTGRPDMDLPEGWDAIPGARGCTSEACDFRDHHAELREAGASRVFGISSQSTEYQREVVQRLRLPFAMLSDSGLTLADVLNLPTFDAPGMTLYKRLTLVIRDSTIEHAFYPIFPPNQHAQEVLVWLRSSVH</sequence>
<evidence type="ECO:0000256" key="2">
    <source>
        <dbReference type="ARBA" id="ARBA00023125"/>
    </source>
</evidence>
<dbReference type="AlphaFoldDB" id="A0A368W438"/>
<keyword evidence="3" id="KW-0804">Transcription</keyword>
<dbReference type="InterPro" id="IPR013766">
    <property type="entry name" value="Thioredoxin_domain"/>
</dbReference>
<evidence type="ECO:0000313" key="7">
    <source>
        <dbReference type="EMBL" id="RCW46830.1"/>
    </source>
</evidence>
<organism evidence="7 8">
    <name type="scientific">Halopolyspora algeriensis</name>
    <dbReference type="NCBI Taxonomy" id="1500506"/>
    <lineage>
        <taxon>Bacteria</taxon>
        <taxon>Bacillati</taxon>
        <taxon>Actinomycetota</taxon>
        <taxon>Actinomycetes</taxon>
        <taxon>Actinomycetes incertae sedis</taxon>
        <taxon>Halopolyspora</taxon>
    </lineage>
</organism>
<reference evidence="7 8" key="1">
    <citation type="submission" date="2018-07" db="EMBL/GenBank/DDBJ databases">
        <title>Genomic Encyclopedia of Type Strains, Phase III (KMG-III): the genomes of soil and plant-associated and newly described type strains.</title>
        <authorList>
            <person name="Whitman W."/>
        </authorList>
    </citation>
    <scope>NUCLEOTIDE SEQUENCE [LARGE SCALE GENOMIC DNA]</scope>
    <source>
        <strain evidence="7 8">CECT 8575</strain>
    </source>
</reference>
<protein>
    <submittedName>
        <fullName evidence="7">Peroxiredoxin</fullName>
    </submittedName>
</protein>
<keyword evidence="1" id="KW-0805">Transcription regulation</keyword>
<feature type="domain" description="HTH merR-type" evidence="5">
    <location>
        <begin position="1"/>
        <end position="68"/>
    </location>
</feature>
<dbReference type="PRINTS" id="PR00040">
    <property type="entry name" value="HTHMERR"/>
</dbReference>
<dbReference type="Gene3D" id="1.10.1660.10">
    <property type="match status" value="1"/>
</dbReference>
<feature type="domain" description="Thioredoxin" evidence="6">
    <location>
        <begin position="154"/>
        <end position="320"/>
    </location>
</feature>
<keyword evidence="8" id="KW-1185">Reference proteome</keyword>